<proteinExistence type="predicted"/>
<dbReference type="Pfam" id="PF09755">
    <property type="entry name" value="DUF2046"/>
    <property type="match status" value="1"/>
</dbReference>
<feature type="compositionally biased region" description="Polar residues" evidence="1">
    <location>
        <begin position="219"/>
        <end position="228"/>
    </location>
</feature>
<dbReference type="EMBL" id="AP006500">
    <property type="protein sequence ID" value="BAM82569.1"/>
    <property type="molecule type" value="Genomic_DNA"/>
</dbReference>
<reference evidence="2 3" key="2">
    <citation type="journal article" date="2007" name="BMC Biol.">
        <title>A 100%-complete sequence reveals unusually simple genomic features in the hot-spring red alga Cyanidioschyzon merolae.</title>
        <authorList>
            <person name="Nozaki H."/>
            <person name="Takano H."/>
            <person name="Misumi O."/>
            <person name="Terasawa K."/>
            <person name="Matsuzaki M."/>
            <person name="Maruyama S."/>
            <person name="Nishida K."/>
            <person name="Yagisawa F."/>
            <person name="Yoshida Y."/>
            <person name="Fujiwara T."/>
            <person name="Takio S."/>
            <person name="Tamura K."/>
            <person name="Chung S.J."/>
            <person name="Nakamura S."/>
            <person name="Kuroiwa H."/>
            <person name="Tanaka K."/>
            <person name="Sato N."/>
            <person name="Kuroiwa T."/>
        </authorList>
    </citation>
    <scope>NUCLEOTIDE SEQUENCE [LARGE SCALE GENOMIC DNA]</scope>
    <source>
        <strain evidence="2 3">10D</strain>
    </source>
</reference>
<reference evidence="2 3" key="1">
    <citation type="journal article" date="2004" name="Nature">
        <title>Genome sequence of the ultrasmall unicellular red alga Cyanidioschyzon merolae 10D.</title>
        <authorList>
            <person name="Matsuzaki M."/>
            <person name="Misumi O."/>
            <person name="Shin-i T."/>
            <person name="Maruyama S."/>
            <person name="Takahara M."/>
            <person name="Miyagishima S."/>
            <person name="Mori T."/>
            <person name="Nishida K."/>
            <person name="Yagisawa F."/>
            <person name="Nishida K."/>
            <person name="Yoshida Y."/>
            <person name="Nishimura Y."/>
            <person name="Nakao S."/>
            <person name="Kobayashi T."/>
            <person name="Momoyama Y."/>
            <person name="Higashiyama T."/>
            <person name="Minoda A."/>
            <person name="Sano M."/>
            <person name="Nomoto H."/>
            <person name="Oishi K."/>
            <person name="Hayashi H."/>
            <person name="Ohta F."/>
            <person name="Nishizaka S."/>
            <person name="Haga S."/>
            <person name="Miura S."/>
            <person name="Morishita T."/>
            <person name="Kabeya Y."/>
            <person name="Terasawa K."/>
            <person name="Suzuki Y."/>
            <person name="Ishii Y."/>
            <person name="Asakawa S."/>
            <person name="Takano H."/>
            <person name="Ohta N."/>
            <person name="Kuroiwa H."/>
            <person name="Tanaka K."/>
            <person name="Shimizu N."/>
            <person name="Sugano S."/>
            <person name="Sato N."/>
            <person name="Nozaki H."/>
            <person name="Ogasawara N."/>
            <person name="Kohara Y."/>
            <person name="Kuroiwa T."/>
        </authorList>
    </citation>
    <scope>NUCLEOTIDE SEQUENCE [LARGE SCALE GENOMIC DNA]</scope>
    <source>
        <strain evidence="2 3">10D</strain>
    </source>
</reference>
<dbReference type="PANTHER" id="PTHR15276">
    <property type="entry name" value="H4 D10S170 PROTEIN-RELATED"/>
    <property type="match status" value="1"/>
</dbReference>
<feature type="compositionally biased region" description="Polar residues" evidence="1">
    <location>
        <begin position="1"/>
        <end position="11"/>
    </location>
</feature>
<name>M1VBB7_CYAM1</name>
<dbReference type="Gramene" id="CMR377CT">
    <property type="protein sequence ID" value="CMR377CT"/>
    <property type="gene ID" value="CMR377C"/>
</dbReference>
<protein>
    <recommendedName>
        <fullName evidence="4">Coiled-coil domain-containing protein 6</fullName>
    </recommendedName>
</protein>
<dbReference type="HOGENOM" id="CLU_1162569_0_0_1"/>
<dbReference type="GeneID" id="16997040"/>
<keyword evidence="3" id="KW-1185">Reference proteome</keyword>
<feature type="region of interest" description="Disordered" evidence="1">
    <location>
        <begin position="1"/>
        <end position="24"/>
    </location>
</feature>
<organism evidence="2 3">
    <name type="scientific">Cyanidioschyzon merolae (strain NIES-3377 / 10D)</name>
    <name type="common">Unicellular red alga</name>
    <dbReference type="NCBI Taxonomy" id="280699"/>
    <lineage>
        <taxon>Eukaryota</taxon>
        <taxon>Rhodophyta</taxon>
        <taxon>Bangiophyceae</taxon>
        <taxon>Cyanidiales</taxon>
        <taxon>Cyanidiaceae</taxon>
        <taxon>Cyanidioschyzon</taxon>
    </lineage>
</organism>
<dbReference type="Proteomes" id="UP000007014">
    <property type="component" value="Chromosome 18"/>
</dbReference>
<dbReference type="OrthoDB" id="78858at2759"/>
<evidence type="ECO:0000313" key="3">
    <source>
        <dbReference type="Proteomes" id="UP000007014"/>
    </source>
</evidence>
<evidence type="ECO:0000313" key="2">
    <source>
        <dbReference type="EMBL" id="BAM82569.1"/>
    </source>
</evidence>
<evidence type="ECO:0008006" key="4">
    <source>
        <dbReference type="Google" id="ProtNLM"/>
    </source>
</evidence>
<feature type="region of interest" description="Disordered" evidence="1">
    <location>
        <begin position="166"/>
        <end position="239"/>
    </location>
</feature>
<dbReference type="eggNOG" id="KOG2129">
    <property type="taxonomic scope" value="Eukaryota"/>
</dbReference>
<dbReference type="PANTHER" id="PTHR15276:SF0">
    <property type="entry name" value="COILED-COIL DOMAIN-CONTAINING PROTEIN 6"/>
    <property type="match status" value="1"/>
</dbReference>
<dbReference type="RefSeq" id="XP_005538605.1">
    <property type="nucleotide sequence ID" value="XM_005538548.1"/>
</dbReference>
<gene>
    <name evidence="2" type="ORF">CYME_CMR377C</name>
</gene>
<evidence type="ECO:0000256" key="1">
    <source>
        <dbReference type="SAM" id="MobiDB-lite"/>
    </source>
</evidence>
<sequence length="239" mass="27067">MEAPTASSDAALSSPVESRDARLPADSLEATAALLEALSRVKELEGELANERRRRIALENEVQQQKALNVRIQQQLEAEEEALTNRLNKRLSELRLEKEQLARDIEREEEYLTNTLQQRLEQLKKEKIDMENALEAEQEAIVNRLQREVQKLQKEKAALEKQLSQYARSSLDLPPATPSDSESERDIVRRRRSFSRDSSPRVSAAAFRARLEQTRLAGHSSSSAHTTPPGTPPRPKDQA</sequence>
<dbReference type="AlphaFoldDB" id="M1VBB7"/>
<dbReference type="InterPro" id="IPR019152">
    <property type="entry name" value="DUF2046"/>
</dbReference>
<accession>M1VBB7</accession>
<dbReference type="KEGG" id="cme:CYME_CMR377C"/>